<feature type="transmembrane region" description="Helical" evidence="1">
    <location>
        <begin position="279"/>
        <end position="298"/>
    </location>
</feature>
<keyword evidence="3" id="KW-0012">Acyltransferase</keyword>
<feature type="transmembrane region" description="Helical" evidence="1">
    <location>
        <begin position="40"/>
        <end position="58"/>
    </location>
</feature>
<evidence type="ECO:0000313" key="3">
    <source>
        <dbReference type="EMBL" id="SJZ39008.1"/>
    </source>
</evidence>
<reference evidence="3 4" key="1">
    <citation type="submission" date="2017-02" db="EMBL/GenBank/DDBJ databases">
        <authorList>
            <person name="Peterson S.W."/>
        </authorList>
    </citation>
    <scope>NUCLEOTIDE SEQUENCE [LARGE SCALE GENOMIC DNA]</scope>
    <source>
        <strain evidence="3 4">ATCC 51222</strain>
    </source>
</reference>
<feature type="transmembrane region" description="Helical" evidence="1">
    <location>
        <begin position="225"/>
        <end position="243"/>
    </location>
</feature>
<evidence type="ECO:0000259" key="2">
    <source>
        <dbReference type="Pfam" id="PF01757"/>
    </source>
</evidence>
<organism evidence="3 4">
    <name type="scientific">Eubacterium coprostanoligenes</name>
    <dbReference type="NCBI Taxonomy" id="290054"/>
    <lineage>
        <taxon>Bacteria</taxon>
        <taxon>Bacillati</taxon>
        <taxon>Bacillota</taxon>
        <taxon>Clostridia</taxon>
        <taxon>Eubacteriales</taxon>
        <taxon>Eubacteriaceae</taxon>
        <taxon>Eubacterium</taxon>
    </lineage>
</organism>
<feature type="transmembrane region" description="Helical" evidence="1">
    <location>
        <begin position="195"/>
        <end position="213"/>
    </location>
</feature>
<evidence type="ECO:0000256" key="1">
    <source>
        <dbReference type="SAM" id="Phobius"/>
    </source>
</evidence>
<gene>
    <name evidence="3" type="ORF">SAMN02745114_00347</name>
</gene>
<keyword evidence="4" id="KW-1185">Reference proteome</keyword>
<evidence type="ECO:0000313" key="4">
    <source>
        <dbReference type="Proteomes" id="UP000190657"/>
    </source>
</evidence>
<dbReference type="STRING" id="290054.SAMN02745114_00347"/>
<dbReference type="InterPro" id="IPR002656">
    <property type="entry name" value="Acyl_transf_3_dom"/>
</dbReference>
<feature type="transmembrane region" description="Helical" evidence="1">
    <location>
        <begin position="304"/>
        <end position="322"/>
    </location>
</feature>
<dbReference type="EMBL" id="FUWW01000003">
    <property type="protein sequence ID" value="SJZ39008.1"/>
    <property type="molecule type" value="Genomic_DNA"/>
</dbReference>
<feature type="transmembrane region" description="Helical" evidence="1">
    <location>
        <begin position="364"/>
        <end position="385"/>
    </location>
</feature>
<feature type="transmembrane region" description="Helical" evidence="1">
    <location>
        <begin position="79"/>
        <end position="98"/>
    </location>
</feature>
<dbReference type="GO" id="GO:0016747">
    <property type="term" value="F:acyltransferase activity, transferring groups other than amino-acyl groups"/>
    <property type="evidence" value="ECO:0007669"/>
    <property type="project" value="InterPro"/>
</dbReference>
<feature type="transmembrane region" description="Helical" evidence="1">
    <location>
        <begin position="118"/>
        <end position="135"/>
    </location>
</feature>
<proteinExistence type="predicted"/>
<keyword evidence="1" id="KW-1133">Transmembrane helix</keyword>
<name>A0A1T4K984_9FIRM</name>
<keyword evidence="3" id="KW-0808">Transferase</keyword>
<feature type="transmembrane region" description="Helical" evidence="1">
    <location>
        <begin position="249"/>
        <end position="267"/>
    </location>
</feature>
<protein>
    <submittedName>
        <fullName evidence="3">Acyltransferase family protein</fullName>
    </submittedName>
</protein>
<sequence length="399" mass="45748">MPSKFADGIILRWQNFHYTPSPATAMAYVIFNELFVAGKAMEINMIFFVLVLLLLIFNKMEISKPGEFNKDYISPDGTLAIKGIFVALILLSHGKGYIELGGIYDEPYIAMQNHLNQMVVAMFLFYSGFGMMESIKKKQFAYVQSVATKRFPNLLLNYDLAVLLFFVLGYIIDRPYTAKQLLIALTAWEGIGNSSWYIFAILVMYIAVMIAFLPKKFNQSKALEIVSIVVLTALSIAVVWGLKKVGRPGFCYNTIILFPLGFWYSYFKNTIEKLLMKNDIIYSCTLAVVVIAYILAFMHRWDRLLIFEIWAMLFCALMILLTMKISLQNEVLKFLGKHIFSIYILQRIPMIFLDHYGVSDRHKYIFLIASFALTIAMAVVFDFVTGKISSAIWKKKKLN</sequence>
<keyword evidence="1" id="KW-0812">Transmembrane</keyword>
<feature type="transmembrane region" description="Helical" evidence="1">
    <location>
        <begin position="155"/>
        <end position="172"/>
    </location>
</feature>
<dbReference type="Pfam" id="PF01757">
    <property type="entry name" value="Acyl_transf_3"/>
    <property type="match status" value="1"/>
</dbReference>
<accession>A0A1T4K984</accession>
<keyword evidence="1" id="KW-0472">Membrane</keyword>
<dbReference type="Proteomes" id="UP000190657">
    <property type="component" value="Unassembled WGS sequence"/>
</dbReference>
<dbReference type="AlphaFoldDB" id="A0A1T4K984"/>
<feature type="domain" description="Acyltransferase 3" evidence="2">
    <location>
        <begin position="81"/>
        <end position="380"/>
    </location>
</feature>